<feature type="compositionally biased region" description="Basic and acidic residues" evidence="6">
    <location>
        <begin position="7"/>
        <end position="20"/>
    </location>
</feature>
<comment type="subcellular location">
    <subcellularLocation>
        <location evidence="1">Membrane</location>
        <topology evidence="1">Multi-pass membrane protein</topology>
    </subcellularLocation>
</comment>
<reference evidence="8" key="1">
    <citation type="submission" date="2020-07" db="EMBL/GenBank/DDBJ databases">
        <title>Ethylene signaling mediates host invasion by parasitic plants.</title>
        <authorList>
            <person name="Yoshida S."/>
        </authorList>
    </citation>
    <scope>NUCLEOTIDE SEQUENCE</scope>
    <source>
        <strain evidence="8">Okayama</strain>
    </source>
</reference>
<evidence type="ECO:0000256" key="1">
    <source>
        <dbReference type="ARBA" id="ARBA00004141"/>
    </source>
</evidence>
<dbReference type="OrthoDB" id="1641903at2759"/>
<dbReference type="PANTHER" id="PTHR11119">
    <property type="entry name" value="XANTHINE-URACIL / VITAMIN C PERMEASE FAMILY MEMBER"/>
    <property type="match status" value="1"/>
</dbReference>
<dbReference type="InterPro" id="IPR006043">
    <property type="entry name" value="NCS2"/>
</dbReference>
<dbReference type="AlphaFoldDB" id="A0A830BTC3"/>
<feature type="transmembrane region" description="Helical" evidence="7">
    <location>
        <begin position="620"/>
        <end position="640"/>
    </location>
</feature>
<feature type="transmembrane region" description="Helical" evidence="7">
    <location>
        <begin position="481"/>
        <end position="503"/>
    </location>
</feature>
<name>A0A830BTC3_9LAMI</name>
<organism evidence="8 9">
    <name type="scientific">Phtheirospermum japonicum</name>
    <dbReference type="NCBI Taxonomy" id="374723"/>
    <lineage>
        <taxon>Eukaryota</taxon>
        <taxon>Viridiplantae</taxon>
        <taxon>Streptophyta</taxon>
        <taxon>Embryophyta</taxon>
        <taxon>Tracheophyta</taxon>
        <taxon>Spermatophyta</taxon>
        <taxon>Magnoliopsida</taxon>
        <taxon>eudicotyledons</taxon>
        <taxon>Gunneridae</taxon>
        <taxon>Pentapetalae</taxon>
        <taxon>asterids</taxon>
        <taxon>lamiids</taxon>
        <taxon>Lamiales</taxon>
        <taxon>Orobanchaceae</taxon>
        <taxon>Orobanchaceae incertae sedis</taxon>
        <taxon>Phtheirospermum</taxon>
    </lineage>
</organism>
<keyword evidence="3 7" id="KW-0812">Transmembrane</keyword>
<dbReference type="EMBL" id="BMAC01000223">
    <property type="protein sequence ID" value="GFP90680.1"/>
    <property type="molecule type" value="Genomic_DNA"/>
</dbReference>
<evidence type="ECO:0000256" key="6">
    <source>
        <dbReference type="SAM" id="MobiDB-lite"/>
    </source>
</evidence>
<evidence type="ECO:0000256" key="2">
    <source>
        <dbReference type="ARBA" id="ARBA00008821"/>
    </source>
</evidence>
<dbReference type="GO" id="GO:0016020">
    <property type="term" value="C:membrane"/>
    <property type="evidence" value="ECO:0007669"/>
    <property type="project" value="UniProtKB-SubCell"/>
</dbReference>
<feature type="region of interest" description="Disordered" evidence="6">
    <location>
        <begin position="162"/>
        <end position="205"/>
    </location>
</feature>
<dbReference type="GO" id="GO:0022857">
    <property type="term" value="F:transmembrane transporter activity"/>
    <property type="evidence" value="ECO:0007669"/>
    <property type="project" value="InterPro"/>
</dbReference>
<sequence length="777" mass="84741">MEGGSRLGRENKDAEKKGEKLGSILEPKIEPFVPRQGYDPRELRSWAKRTGFVSTFSGETDRSQSGRRELSDRRNNNNNGGNSGGLDLEKGILEKNESISPTIDIDPILGRTRKRGHEIEPVLGGGGNGRDQNGISGFTDGDVRGDNERNWAEEANLGAGVGVRTDGISGNENGSTNKNGSGFGANGPGMERKAGGGVGDDDVYPDGEGLGDGGWRLTPKLMCGLKDNPGYVPVIFYGLQHYLSLAGSLIFIPLVIVPAMGGTDKDTATVISTMLLLSGITTIMHTYFGTRLPLVQGSSFVYLAPALAIMNSREFRDLTEHRFRAHYEGITGCYNCWLIVPVHNGFQWFDVSTLKVHKTQLWLHPQLQQWDWHFSAYGFPQAGACVEISLPEILLVLVFTLYLRGVSVLGNRVFRIYARVLLVGSVSYTNGISVTFDFPSTLPISSSLIPPFWVSNNLEARRNIMPSPTAFWAYRLLRTPVPLSVVIIWAYAFFLTAGGAYNYKGCSADIPSSNILIDACRKHAYTMKHCRTDVSNAMRTAAWVRIPYPLQWGIPIFRLRTSIIMIFVSLVASVESVSNYLLCKGIGLEGFCSVLAGLWGSGTGSTTLTENVHTINITKVASRKVVEVGAVFLIPFSFIGKVGAILASIPQALAAAVLCFMWALVVALAYIQKYLPESSLILPSYLIPYSSASDGPVNTGSKELDFAINALLSLNMVVTLLIAFVLDNTVPGSKQERGVYIWSNAEDIAADPSSLSDYDLPTKVSRCFHWTKCLGVR</sequence>
<keyword evidence="9" id="KW-1185">Reference proteome</keyword>
<gene>
    <name evidence="8" type="ORF">PHJA_001212100</name>
</gene>
<evidence type="ECO:0000256" key="7">
    <source>
        <dbReference type="SAM" id="Phobius"/>
    </source>
</evidence>
<feature type="transmembrane region" description="Helical" evidence="7">
    <location>
        <begin position="706"/>
        <end position="726"/>
    </location>
</feature>
<keyword evidence="5 7" id="KW-0472">Membrane</keyword>
<dbReference type="Pfam" id="PF00860">
    <property type="entry name" value="Xan_ur_permease"/>
    <property type="match status" value="2"/>
</dbReference>
<feature type="transmembrane region" description="Helical" evidence="7">
    <location>
        <begin position="234"/>
        <end position="256"/>
    </location>
</feature>
<keyword evidence="4 7" id="KW-1133">Transmembrane helix</keyword>
<evidence type="ECO:0000313" key="8">
    <source>
        <dbReference type="EMBL" id="GFP90680.1"/>
    </source>
</evidence>
<feature type="region of interest" description="Disordered" evidence="6">
    <location>
        <begin position="56"/>
        <end position="89"/>
    </location>
</feature>
<evidence type="ECO:0000256" key="5">
    <source>
        <dbReference type="ARBA" id="ARBA00023136"/>
    </source>
</evidence>
<comment type="similarity">
    <text evidence="2">Belongs to the nucleobase:cation symporter-2 (NCS2) (TC 2.A.40) family.</text>
</comment>
<comment type="caution">
    <text evidence="8">The sequence shown here is derived from an EMBL/GenBank/DDBJ whole genome shotgun (WGS) entry which is preliminary data.</text>
</comment>
<evidence type="ECO:0000256" key="4">
    <source>
        <dbReference type="ARBA" id="ARBA00022989"/>
    </source>
</evidence>
<accession>A0A830BTC3</accession>
<feature type="region of interest" description="Disordered" evidence="6">
    <location>
        <begin position="1"/>
        <end position="41"/>
    </location>
</feature>
<protein>
    <submittedName>
        <fullName evidence="8">Nucleobase-ascorbate transporter 11</fullName>
    </submittedName>
</protein>
<dbReference type="Proteomes" id="UP000653305">
    <property type="component" value="Unassembled WGS sequence"/>
</dbReference>
<feature type="transmembrane region" description="Helical" evidence="7">
    <location>
        <begin position="652"/>
        <end position="671"/>
    </location>
</feature>
<evidence type="ECO:0000313" key="9">
    <source>
        <dbReference type="Proteomes" id="UP000653305"/>
    </source>
</evidence>
<evidence type="ECO:0000256" key="3">
    <source>
        <dbReference type="ARBA" id="ARBA00022692"/>
    </source>
</evidence>
<feature type="compositionally biased region" description="Polar residues" evidence="6">
    <location>
        <begin position="168"/>
        <end position="180"/>
    </location>
</feature>
<feature type="compositionally biased region" description="Basic and acidic residues" evidence="6">
    <location>
        <begin position="59"/>
        <end position="75"/>
    </location>
</feature>
<feature type="transmembrane region" description="Helical" evidence="7">
    <location>
        <begin position="268"/>
        <end position="288"/>
    </location>
</feature>
<proteinExistence type="inferred from homology"/>